<gene>
    <name evidence="2" type="ORF">HRI_000143600</name>
</gene>
<dbReference type="AlphaFoldDB" id="A0A9W7LH39"/>
<protein>
    <recommendedName>
        <fullName evidence="4">Arabinogalactan peptide 23-like</fullName>
    </recommendedName>
</protein>
<reference evidence="2" key="1">
    <citation type="submission" date="2023-05" db="EMBL/GenBank/DDBJ databases">
        <title>Genome and transcriptome analyses reveal genes involved in the formation of fine ridges on petal epidermal cells in Hibiscus trionum.</title>
        <authorList>
            <person name="Koshimizu S."/>
            <person name="Masuda S."/>
            <person name="Ishii T."/>
            <person name="Shirasu K."/>
            <person name="Hoshino A."/>
            <person name="Arita M."/>
        </authorList>
    </citation>
    <scope>NUCLEOTIDE SEQUENCE</scope>
    <source>
        <strain evidence="2">Hamamatsu line</strain>
    </source>
</reference>
<accession>A0A9W7LH39</accession>
<evidence type="ECO:0008006" key="4">
    <source>
        <dbReference type="Google" id="ProtNLM"/>
    </source>
</evidence>
<dbReference type="InterPro" id="IPR044702">
    <property type="entry name" value="AGP23/40"/>
</dbReference>
<organism evidence="2 3">
    <name type="scientific">Hibiscus trionum</name>
    <name type="common">Flower of an hour</name>
    <dbReference type="NCBI Taxonomy" id="183268"/>
    <lineage>
        <taxon>Eukaryota</taxon>
        <taxon>Viridiplantae</taxon>
        <taxon>Streptophyta</taxon>
        <taxon>Embryophyta</taxon>
        <taxon>Tracheophyta</taxon>
        <taxon>Spermatophyta</taxon>
        <taxon>Magnoliopsida</taxon>
        <taxon>eudicotyledons</taxon>
        <taxon>Gunneridae</taxon>
        <taxon>Pentapetalae</taxon>
        <taxon>rosids</taxon>
        <taxon>malvids</taxon>
        <taxon>Malvales</taxon>
        <taxon>Malvaceae</taxon>
        <taxon>Malvoideae</taxon>
        <taxon>Hibiscus</taxon>
    </lineage>
</organism>
<dbReference type="Proteomes" id="UP001165190">
    <property type="component" value="Unassembled WGS sequence"/>
</dbReference>
<dbReference type="PANTHER" id="PTHR34672:SF2">
    <property type="entry name" value="ARABINOGALACTAN PROTEIN 23"/>
    <property type="match status" value="1"/>
</dbReference>
<evidence type="ECO:0000313" key="2">
    <source>
        <dbReference type="EMBL" id="GMI64743.1"/>
    </source>
</evidence>
<keyword evidence="1" id="KW-0472">Membrane</keyword>
<evidence type="ECO:0000256" key="1">
    <source>
        <dbReference type="SAM" id="Phobius"/>
    </source>
</evidence>
<feature type="transmembrane region" description="Helical" evidence="1">
    <location>
        <begin position="94"/>
        <end position="114"/>
    </location>
</feature>
<name>A0A9W7LH39_HIBTR</name>
<keyword evidence="1" id="KW-0812">Transmembrane</keyword>
<dbReference type="OrthoDB" id="1002556at2759"/>
<sequence length="115" mass="12223">MDFTFKTPRTSIIVLQTCEKSKRRDKNTTKSKEFVFPRSRSLSLFFNTMDMKKISCAVIVAAASMSAVMAADGPASAPGFGPAPGQDSGVASATLPVLGSLVGASLVSFFAYYLQ</sequence>
<comment type="caution">
    <text evidence="2">The sequence shown here is derived from an EMBL/GenBank/DDBJ whole genome shotgun (WGS) entry which is preliminary data.</text>
</comment>
<dbReference type="EMBL" id="BSYR01000003">
    <property type="protein sequence ID" value="GMI64743.1"/>
    <property type="molecule type" value="Genomic_DNA"/>
</dbReference>
<evidence type="ECO:0000313" key="3">
    <source>
        <dbReference type="Proteomes" id="UP001165190"/>
    </source>
</evidence>
<dbReference type="PANTHER" id="PTHR34672">
    <property type="entry name" value="POLLEN-SPECIFIC ARABINOGALACTA PROTEIN BAN102"/>
    <property type="match status" value="1"/>
</dbReference>
<keyword evidence="1" id="KW-1133">Transmembrane helix</keyword>
<proteinExistence type="predicted"/>
<keyword evidence="3" id="KW-1185">Reference proteome</keyword>